<dbReference type="Proteomes" id="UP000238288">
    <property type="component" value="Chromosome PCAR9a"/>
</dbReference>
<dbReference type="AlphaFoldDB" id="A0A2K4X877"/>
<reference evidence="2 3" key="1">
    <citation type="submission" date="2017-11" db="EMBL/GenBank/DDBJ databases">
        <authorList>
            <person name="Han C.G."/>
        </authorList>
    </citation>
    <scope>NUCLEOTIDE SEQUENCE [LARGE SCALE GENOMIC DNA]</scope>
    <source>
        <strain evidence="3">ATCC 43555</strain>
    </source>
</reference>
<accession>A0A2K4X877</accession>
<dbReference type="EMBL" id="LT965928">
    <property type="protein sequence ID" value="SOU40493.1"/>
    <property type="molecule type" value="Genomic_DNA"/>
</dbReference>
<protein>
    <recommendedName>
        <fullName evidence="4">Orphan protein</fullName>
    </recommendedName>
</protein>
<keyword evidence="1" id="KW-0732">Signal</keyword>
<gene>
    <name evidence="2" type="ORF">PCAR9_A20939</name>
</gene>
<proteinExistence type="predicted"/>
<evidence type="ECO:0000256" key="1">
    <source>
        <dbReference type="SAM" id="SignalP"/>
    </source>
</evidence>
<evidence type="ECO:0000313" key="3">
    <source>
        <dbReference type="Proteomes" id="UP000238288"/>
    </source>
</evidence>
<feature type="signal peptide" evidence="1">
    <location>
        <begin position="1"/>
        <end position="21"/>
    </location>
</feature>
<name>A0A2K4X877_PSEVC</name>
<organism evidence="2 3">
    <name type="scientific">Pseudoalteromonas carrageenovora IAM 12662</name>
    <dbReference type="NCBI Taxonomy" id="1314868"/>
    <lineage>
        <taxon>Bacteria</taxon>
        <taxon>Pseudomonadati</taxon>
        <taxon>Pseudomonadota</taxon>
        <taxon>Gammaproteobacteria</taxon>
        <taxon>Alteromonadales</taxon>
        <taxon>Pseudoalteromonadaceae</taxon>
        <taxon>Pseudoalteromonas</taxon>
    </lineage>
</organism>
<evidence type="ECO:0008006" key="4">
    <source>
        <dbReference type="Google" id="ProtNLM"/>
    </source>
</evidence>
<evidence type="ECO:0000313" key="2">
    <source>
        <dbReference type="EMBL" id="SOU40493.1"/>
    </source>
</evidence>
<feature type="chain" id="PRO_5014363565" description="Orphan protein" evidence="1">
    <location>
        <begin position="22"/>
        <end position="150"/>
    </location>
</feature>
<sequence length="150" mass="17070">MKNSCFLLFFLSLIFSNSALASNQKLCDALYEYLRATTSNNSLRVKLINDWSSFSKQCKSYESSVAGVFCKSLMSHTSTEFMKLNLISVLECANADIAFKNLTIEEMSGSLTIYKIPKINENIEMTITFSFGYVDVNDFVEISTRYEEFD</sequence>